<evidence type="ECO:0000259" key="3">
    <source>
        <dbReference type="Pfam" id="PF26616"/>
    </source>
</evidence>
<evidence type="ECO:0000313" key="5">
    <source>
        <dbReference type="Proteomes" id="UP001345013"/>
    </source>
</evidence>
<name>A0ABR0KNL7_9EURO</name>
<reference evidence="4 5" key="1">
    <citation type="submission" date="2023-08" db="EMBL/GenBank/DDBJ databases">
        <title>Black Yeasts Isolated from many extreme environments.</title>
        <authorList>
            <person name="Coleine C."/>
            <person name="Stajich J.E."/>
            <person name="Selbmann L."/>
        </authorList>
    </citation>
    <scope>NUCLEOTIDE SEQUENCE [LARGE SCALE GENOMIC DNA]</scope>
    <source>
        <strain evidence="4 5">CCFEE 5885</strain>
    </source>
</reference>
<comment type="caution">
    <text evidence="4">The sequence shown here is derived from an EMBL/GenBank/DDBJ whole genome shotgun (WGS) entry which is preliminary data.</text>
</comment>
<evidence type="ECO:0000313" key="4">
    <source>
        <dbReference type="EMBL" id="KAK5102148.1"/>
    </source>
</evidence>
<accession>A0ABR0KNL7</accession>
<gene>
    <name evidence="4" type="ORF">LTR24_000379</name>
</gene>
<dbReference type="Pfam" id="PF26616">
    <property type="entry name" value="CorA-like"/>
    <property type="match status" value="1"/>
</dbReference>
<keyword evidence="2" id="KW-0472">Membrane</keyword>
<dbReference type="EMBL" id="JAVRRG010000003">
    <property type="protein sequence ID" value="KAK5102148.1"/>
    <property type="molecule type" value="Genomic_DNA"/>
</dbReference>
<dbReference type="Proteomes" id="UP001345013">
    <property type="component" value="Unassembled WGS sequence"/>
</dbReference>
<evidence type="ECO:0000256" key="2">
    <source>
        <dbReference type="SAM" id="Phobius"/>
    </source>
</evidence>
<organism evidence="4 5">
    <name type="scientific">Lithohypha guttulata</name>
    <dbReference type="NCBI Taxonomy" id="1690604"/>
    <lineage>
        <taxon>Eukaryota</taxon>
        <taxon>Fungi</taxon>
        <taxon>Dikarya</taxon>
        <taxon>Ascomycota</taxon>
        <taxon>Pezizomycotina</taxon>
        <taxon>Eurotiomycetes</taxon>
        <taxon>Chaetothyriomycetidae</taxon>
        <taxon>Chaetothyriales</taxon>
        <taxon>Trichomeriaceae</taxon>
        <taxon>Lithohypha</taxon>
    </lineage>
</organism>
<keyword evidence="5" id="KW-1185">Reference proteome</keyword>
<protein>
    <recommendedName>
        <fullName evidence="3">CorA-like transporter domain-containing protein</fullName>
    </recommendedName>
</protein>
<keyword evidence="2" id="KW-0812">Transmembrane</keyword>
<proteinExistence type="predicted"/>
<keyword evidence="2" id="KW-1133">Transmembrane helix</keyword>
<dbReference type="Gene3D" id="1.20.58.340">
    <property type="entry name" value="Magnesium transport protein CorA, transmembrane region"/>
    <property type="match status" value="1"/>
</dbReference>
<feature type="region of interest" description="Disordered" evidence="1">
    <location>
        <begin position="524"/>
        <end position="543"/>
    </location>
</feature>
<feature type="transmembrane region" description="Helical" evidence="2">
    <location>
        <begin position="471"/>
        <end position="492"/>
    </location>
</feature>
<feature type="transmembrane region" description="Helical" evidence="2">
    <location>
        <begin position="430"/>
        <end position="451"/>
    </location>
</feature>
<evidence type="ECO:0000256" key="1">
    <source>
        <dbReference type="SAM" id="MobiDB-lite"/>
    </source>
</evidence>
<dbReference type="InterPro" id="IPR058257">
    <property type="entry name" value="CorA-like_dom"/>
</dbReference>
<sequence length="543" mass="60484">MDIKTTCSRLLGLQRHGPQHRKCARLFQMMRSSLFLRPGQASRLIVLAGTDFEHATQDFGFQCRTDTETTLVAEHVLLQPSSVRKREITSADPRFAGMSKNLLEINDASGLGWVGSTGSGVRILYIPQEHSWESLQITEEVFEAMCSSMNIFDAFRHTIMFMGEREREVEVAPPIMRWTSGDPGAGERSTPGWETSYVLRYVEENHRPGSQPWSLRQFAVYNKTHSGGIGASWVLISPSHDALADVNDFLEGEDTISARASISLHITLIDTATIYWRPYLVFLTTKIDEQNLRIKFADPQCVRSVDLAADGARLKLKELGDAVTDAMLALQANREVMRSLLTMLKCCGVTIGSADQEHSVLRTVNTMSAGIEAYLRQLRVLREKVATCAQIVSSFAELTNGQSLRELAEGARIDHERTAAMALKAQRDAAAVKALTVIALIYLPTTVVLNFFSTTLIDTSYEQPVLAPKWWLFLIIGIPLTIVTLLAWYLWVHVAEDALMQRKSSMFAFLPEKKEPAVFASLESHTPAQKPRPTPATLTIGLD</sequence>
<feature type="domain" description="CorA-like transporter" evidence="3">
    <location>
        <begin position="121"/>
        <end position="291"/>
    </location>
</feature>